<dbReference type="Gene3D" id="1.25.40.20">
    <property type="entry name" value="Ankyrin repeat-containing domain"/>
    <property type="match status" value="1"/>
</dbReference>
<dbReference type="RefSeq" id="WP_114427871.1">
    <property type="nucleotide sequence ID" value="NZ_QBUD01000017.1"/>
</dbReference>
<dbReference type="EMBL" id="QBUD01000017">
    <property type="protein sequence ID" value="PUB10660.1"/>
    <property type="molecule type" value="Genomic_DNA"/>
</dbReference>
<protein>
    <submittedName>
        <fullName evidence="2">Uncharacterized protein</fullName>
    </submittedName>
</protein>
<dbReference type="AlphaFoldDB" id="A0A2T6K7G2"/>
<dbReference type="SUPFAM" id="SSF48403">
    <property type="entry name" value="Ankyrin repeat"/>
    <property type="match status" value="1"/>
</dbReference>
<accession>A0A2T6K7G2</accession>
<keyword evidence="1" id="KW-0040">ANK repeat</keyword>
<evidence type="ECO:0000313" key="2">
    <source>
        <dbReference type="EMBL" id="PUB10660.1"/>
    </source>
</evidence>
<organism evidence="2 3">
    <name type="scientific">Yoonia sediminilitoris</name>
    <dbReference type="NCBI Taxonomy" id="1286148"/>
    <lineage>
        <taxon>Bacteria</taxon>
        <taxon>Pseudomonadati</taxon>
        <taxon>Pseudomonadota</taxon>
        <taxon>Alphaproteobacteria</taxon>
        <taxon>Rhodobacterales</taxon>
        <taxon>Paracoccaceae</taxon>
        <taxon>Yoonia</taxon>
    </lineage>
</organism>
<sequence>MWALDHALCHAGIMSLAQWLLYHGAGPNDGECLYHAIELGRPNGLGMMQAAEANPRGTNALKGAMVNLDLVMVKMLLDAGVDPNKDDA</sequence>
<feature type="repeat" description="ANK" evidence="1">
    <location>
        <begin position="56"/>
        <end position="88"/>
    </location>
</feature>
<name>A0A2T6K7G2_9RHOB</name>
<proteinExistence type="predicted"/>
<dbReference type="Proteomes" id="UP000244523">
    <property type="component" value="Unassembled WGS sequence"/>
</dbReference>
<dbReference type="OrthoDB" id="928522at2"/>
<evidence type="ECO:0000256" key="1">
    <source>
        <dbReference type="PROSITE-ProRule" id="PRU00023"/>
    </source>
</evidence>
<dbReference type="PROSITE" id="PS50297">
    <property type="entry name" value="ANK_REP_REGION"/>
    <property type="match status" value="1"/>
</dbReference>
<keyword evidence="3" id="KW-1185">Reference proteome</keyword>
<gene>
    <name evidence="2" type="ORF">C8N45_1173</name>
</gene>
<dbReference type="InterPro" id="IPR036770">
    <property type="entry name" value="Ankyrin_rpt-contain_sf"/>
</dbReference>
<dbReference type="InterPro" id="IPR002110">
    <property type="entry name" value="Ankyrin_rpt"/>
</dbReference>
<reference evidence="2 3" key="1">
    <citation type="submission" date="2018-04" db="EMBL/GenBank/DDBJ databases">
        <title>Genomic Encyclopedia of Archaeal and Bacterial Type Strains, Phase II (KMG-II): from individual species to whole genera.</title>
        <authorList>
            <person name="Goeker M."/>
        </authorList>
    </citation>
    <scope>NUCLEOTIDE SEQUENCE [LARGE SCALE GENOMIC DNA]</scope>
    <source>
        <strain evidence="2 3">DSM 29955</strain>
    </source>
</reference>
<comment type="caution">
    <text evidence="2">The sequence shown here is derived from an EMBL/GenBank/DDBJ whole genome shotgun (WGS) entry which is preliminary data.</text>
</comment>
<evidence type="ECO:0000313" key="3">
    <source>
        <dbReference type="Proteomes" id="UP000244523"/>
    </source>
</evidence>
<dbReference type="PROSITE" id="PS50088">
    <property type="entry name" value="ANK_REPEAT"/>
    <property type="match status" value="1"/>
</dbReference>